<dbReference type="AlphaFoldDB" id="A0A2C6KPL1"/>
<reference evidence="2 3" key="1">
    <citation type="journal article" date="2017" name="Int. J. Parasitol.">
        <title>The genome of the protozoan parasite Cystoisospora suis and a reverse vaccinology approach to identify vaccine candidates.</title>
        <authorList>
            <person name="Palmieri N."/>
            <person name="Shrestha A."/>
            <person name="Ruttkowski B."/>
            <person name="Beck T."/>
            <person name="Vogl C."/>
            <person name="Tomley F."/>
            <person name="Blake D.P."/>
            <person name="Joachim A."/>
        </authorList>
    </citation>
    <scope>NUCLEOTIDE SEQUENCE [LARGE SCALE GENOMIC DNA]</scope>
    <source>
        <strain evidence="2 3">Wien I</strain>
    </source>
</reference>
<dbReference type="EMBL" id="MIGC01001677">
    <property type="protein sequence ID" value="PHJ22430.1"/>
    <property type="molecule type" value="Genomic_DNA"/>
</dbReference>
<evidence type="ECO:0000256" key="1">
    <source>
        <dbReference type="SAM" id="MobiDB-lite"/>
    </source>
</evidence>
<feature type="compositionally biased region" description="Low complexity" evidence="1">
    <location>
        <begin position="102"/>
        <end position="118"/>
    </location>
</feature>
<keyword evidence="3" id="KW-1185">Reference proteome</keyword>
<dbReference type="GeneID" id="94427127"/>
<protein>
    <submittedName>
        <fullName evidence="2">Uncharacterized protein</fullName>
    </submittedName>
</protein>
<name>A0A2C6KPL1_9APIC</name>
<evidence type="ECO:0000313" key="3">
    <source>
        <dbReference type="Proteomes" id="UP000221165"/>
    </source>
</evidence>
<dbReference type="RefSeq" id="XP_067924107.1">
    <property type="nucleotide sequence ID" value="XM_068063916.1"/>
</dbReference>
<organism evidence="2 3">
    <name type="scientific">Cystoisospora suis</name>
    <dbReference type="NCBI Taxonomy" id="483139"/>
    <lineage>
        <taxon>Eukaryota</taxon>
        <taxon>Sar</taxon>
        <taxon>Alveolata</taxon>
        <taxon>Apicomplexa</taxon>
        <taxon>Conoidasida</taxon>
        <taxon>Coccidia</taxon>
        <taxon>Eucoccidiorida</taxon>
        <taxon>Eimeriorina</taxon>
        <taxon>Sarcocystidae</taxon>
        <taxon>Cystoisospora</taxon>
    </lineage>
</organism>
<evidence type="ECO:0000313" key="2">
    <source>
        <dbReference type="EMBL" id="PHJ22430.1"/>
    </source>
</evidence>
<dbReference type="VEuPathDB" id="ToxoDB:CSUI_003721"/>
<feature type="region of interest" description="Disordered" evidence="1">
    <location>
        <begin position="56"/>
        <end position="157"/>
    </location>
</feature>
<gene>
    <name evidence="2" type="ORF">CSUI_003721</name>
</gene>
<comment type="caution">
    <text evidence="2">The sequence shown here is derived from an EMBL/GenBank/DDBJ whole genome shotgun (WGS) entry which is preliminary data.</text>
</comment>
<sequence>MISSRLRSARIGAGRRYLRRSSPAGLLDSLQATDTLCKRVARNPFVPWKTWTRKRDDNSSVPVALLPPPRAQDATSLQAIKASRVPVRRPPKLRAKERGNGTSTTFRRTRPASSASSANCSPNLHPVPKSDRPGRSSARYGNGVRGGSSCPSAELRSVSDRDGCPVVAEGHAASAPANPPAPPWSPAASIFASSSSLNHIRRHHICTSCRCSLQLAFPSGAQQPSLPCHSGSGPTAGLPSCQHAGHKSVSAVDTSASSEEGRCVQPCFSGFSSHSLGGFSRCRGEGNGGRSSVWSAFPKPTEPLVFVNDIRRGLEARQIPGLQKSLPDPHARPPRAFFITLRSLKGNAKSCTATAARVVPEDAVRVSVE</sequence>
<dbReference type="OrthoDB" id="331543at2759"/>
<accession>A0A2C6KPL1</accession>
<proteinExistence type="predicted"/>
<dbReference type="Proteomes" id="UP000221165">
    <property type="component" value="Unassembled WGS sequence"/>
</dbReference>